<proteinExistence type="predicted"/>
<protein>
    <submittedName>
        <fullName evidence="2">Uncharacterized protein</fullName>
    </submittedName>
</protein>
<comment type="caution">
    <text evidence="2">The sequence shown here is derived from an EMBL/GenBank/DDBJ whole genome shotgun (WGS) entry which is preliminary data.</text>
</comment>
<evidence type="ECO:0000256" key="1">
    <source>
        <dbReference type="SAM" id="MobiDB-lite"/>
    </source>
</evidence>
<gene>
    <name evidence="2" type="ORF">GCM10010832_05070</name>
</gene>
<feature type="region of interest" description="Disordered" evidence="1">
    <location>
        <begin position="196"/>
        <end position="263"/>
    </location>
</feature>
<name>A0ABQ1SCV3_9FLAO</name>
<organism evidence="2 3">
    <name type="scientific">Psychroflexus planctonicus</name>
    <dbReference type="NCBI Taxonomy" id="1526575"/>
    <lineage>
        <taxon>Bacteria</taxon>
        <taxon>Pseudomonadati</taxon>
        <taxon>Bacteroidota</taxon>
        <taxon>Flavobacteriia</taxon>
        <taxon>Flavobacteriales</taxon>
        <taxon>Flavobacteriaceae</taxon>
        <taxon>Psychroflexus</taxon>
    </lineage>
</organism>
<dbReference type="RefSeq" id="WP_188457520.1">
    <property type="nucleotide sequence ID" value="NZ_BMGM01000002.1"/>
</dbReference>
<dbReference type="Proteomes" id="UP000599179">
    <property type="component" value="Unassembled WGS sequence"/>
</dbReference>
<feature type="region of interest" description="Disordered" evidence="1">
    <location>
        <begin position="45"/>
        <end position="70"/>
    </location>
</feature>
<feature type="compositionally biased region" description="Basic and acidic residues" evidence="1">
    <location>
        <begin position="215"/>
        <end position="263"/>
    </location>
</feature>
<keyword evidence="3" id="KW-1185">Reference proteome</keyword>
<evidence type="ECO:0000313" key="3">
    <source>
        <dbReference type="Proteomes" id="UP000599179"/>
    </source>
</evidence>
<sequence length="263" mass="29354">MLQDIKMMIKSLQASGFNKEEIIINLGISEDALNKLLEQPPELKKIEKQDNSNSKSPKKEDVISPSNLKDLPDGDFSLNFSDVPANELDANKIKEVEQSISAIVRLLNTVGKTDGTFTDVLNEFLAYESIPVKMTTGKGLSYMIEAWKNLNKKYGKKGTPVFEKGEIQSIQDKFKTLMQNSNSVQEALEKRRIEGIKESTATIDPTQENVGNKTKKSDQVKLDQEANKDNIEKVNPKAVKKDDKGIAVKETKEAKKGQAPRLD</sequence>
<feature type="compositionally biased region" description="Polar residues" evidence="1">
    <location>
        <begin position="199"/>
        <end position="212"/>
    </location>
</feature>
<accession>A0ABQ1SCV3</accession>
<dbReference type="EMBL" id="BMGM01000002">
    <property type="protein sequence ID" value="GGE27357.1"/>
    <property type="molecule type" value="Genomic_DNA"/>
</dbReference>
<reference evidence="3" key="1">
    <citation type="journal article" date="2019" name="Int. J. Syst. Evol. Microbiol.">
        <title>The Global Catalogue of Microorganisms (GCM) 10K type strain sequencing project: providing services to taxonomists for standard genome sequencing and annotation.</title>
        <authorList>
            <consortium name="The Broad Institute Genomics Platform"/>
            <consortium name="The Broad Institute Genome Sequencing Center for Infectious Disease"/>
            <person name="Wu L."/>
            <person name="Ma J."/>
        </authorList>
    </citation>
    <scope>NUCLEOTIDE SEQUENCE [LARGE SCALE GENOMIC DNA]</scope>
    <source>
        <strain evidence="3">CGMCC 1.12931</strain>
    </source>
</reference>
<evidence type="ECO:0000313" key="2">
    <source>
        <dbReference type="EMBL" id="GGE27357.1"/>
    </source>
</evidence>